<dbReference type="PANTHER" id="PTHR16515">
    <property type="entry name" value="PR DOMAIN ZINC FINGER PROTEIN"/>
    <property type="match status" value="1"/>
</dbReference>
<dbReference type="InterPro" id="IPR043502">
    <property type="entry name" value="DNA/RNA_pol_sf"/>
</dbReference>
<dbReference type="Proteomes" id="UP001274896">
    <property type="component" value="Unassembled WGS sequence"/>
</dbReference>
<evidence type="ECO:0000256" key="2">
    <source>
        <dbReference type="ARBA" id="ARBA00004123"/>
    </source>
</evidence>
<dbReference type="Pfam" id="PF00078">
    <property type="entry name" value="RVT_1"/>
    <property type="match status" value="1"/>
</dbReference>
<evidence type="ECO:0000256" key="5">
    <source>
        <dbReference type="ARBA" id="ARBA00022723"/>
    </source>
</evidence>
<evidence type="ECO:0000256" key="6">
    <source>
        <dbReference type="ARBA" id="ARBA00022737"/>
    </source>
</evidence>
<dbReference type="SUPFAM" id="SSF57667">
    <property type="entry name" value="beta-beta-alpha zinc fingers"/>
    <property type="match status" value="4"/>
</dbReference>
<evidence type="ECO:0000313" key="17">
    <source>
        <dbReference type="EMBL" id="KAK3554034.1"/>
    </source>
</evidence>
<feature type="domain" description="C2H2-type" evidence="15">
    <location>
        <begin position="506"/>
        <end position="533"/>
    </location>
</feature>
<feature type="coiled-coil region" evidence="14">
    <location>
        <begin position="199"/>
        <end position="226"/>
    </location>
</feature>
<keyword evidence="11" id="KW-0804">Transcription</keyword>
<sequence length="558" mass="63434">MLAADHLSHGNLDGQRELHCVFVDLEKAYDRVPREELWYCMRKSGVAEKYVRVVQDMYERSRTVVRCAVGQTEEFNVEVGLHQGSALSPFLFAMVMDQLSEEVRQESPWTMMFADDIVICSESREQVEENLERWRFALERRGMKVSRIQSNGECGKEVKKRVQAVLNALGAKMDECVGFETQFSSVMQNVLRTAVGEATKLFEQTLHQLKAELLHLRQENVDLKSGIFTPPYKTEGAGDGCSSAVHAKRDIGVQCEKPTMVERCCSPAPIGDRLNVRHITSERLEDLCSSSSEDGNRQLALLLIKKEPQETDCDEYAPGYFLLKQEGAEPILVRKEPYKNTMEKALSAPAQTILQKPARKVLEKKTECSECGRILSNASSLENHMRLHRGERPYTCSQCGKAFPSVRGLNRHVKVHAEEKGYKCEECGRSFVYQFTLTKHKLIHSGDRPFPCKVCGKKFLAKADRATHMRMHTGEKPFFCNQCGKTFKHRVALNMHMQGHRGEKRYVCPHCEKGFVDLGNFKRHKRIHTGEKPFECKECGLSRGTLVSFPSLKTYVVG</sequence>
<dbReference type="FunFam" id="3.30.160.60:FF:001498">
    <property type="entry name" value="Zinc finger protein 404"/>
    <property type="match status" value="1"/>
</dbReference>
<dbReference type="GO" id="GO:0010468">
    <property type="term" value="P:regulation of gene expression"/>
    <property type="evidence" value="ECO:0007669"/>
    <property type="project" value="TreeGrafter"/>
</dbReference>
<dbReference type="GO" id="GO:0003677">
    <property type="term" value="F:DNA binding"/>
    <property type="evidence" value="ECO:0007669"/>
    <property type="project" value="UniProtKB-KW"/>
</dbReference>
<evidence type="ECO:0000256" key="4">
    <source>
        <dbReference type="ARBA" id="ARBA00012180"/>
    </source>
</evidence>
<dbReference type="PROSITE" id="PS00028">
    <property type="entry name" value="ZINC_FINGER_C2H2_1"/>
    <property type="match status" value="6"/>
</dbReference>
<evidence type="ECO:0000256" key="10">
    <source>
        <dbReference type="ARBA" id="ARBA00023125"/>
    </source>
</evidence>
<keyword evidence="6" id="KW-0677">Repeat</keyword>
<keyword evidence="18" id="KW-1185">Reference proteome</keyword>
<dbReference type="InterPro" id="IPR043128">
    <property type="entry name" value="Rev_trsase/Diguanyl_cyclase"/>
</dbReference>
<dbReference type="GO" id="GO:0008270">
    <property type="term" value="F:zinc ion binding"/>
    <property type="evidence" value="ECO:0007669"/>
    <property type="project" value="UniProtKB-KW"/>
</dbReference>
<dbReference type="FunFam" id="3.30.160.60:FF:000097">
    <property type="entry name" value="Zinc finger protein"/>
    <property type="match status" value="2"/>
</dbReference>
<dbReference type="Gene3D" id="3.30.70.270">
    <property type="match status" value="1"/>
</dbReference>
<evidence type="ECO:0000256" key="14">
    <source>
        <dbReference type="SAM" id="Coils"/>
    </source>
</evidence>
<keyword evidence="7 13" id="KW-0863">Zinc-finger</keyword>
<keyword evidence="8" id="KW-0862">Zinc</keyword>
<evidence type="ECO:0000256" key="8">
    <source>
        <dbReference type="ARBA" id="ARBA00022833"/>
    </source>
</evidence>
<dbReference type="EC" id="3.1.26.4" evidence="4"/>
<feature type="domain" description="C2H2-type" evidence="15">
    <location>
        <begin position="450"/>
        <end position="477"/>
    </location>
</feature>
<dbReference type="PROSITE" id="PS50157">
    <property type="entry name" value="ZINC_FINGER_C2H2_2"/>
    <property type="match status" value="6"/>
</dbReference>
<dbReference type="GO" id="GO:0005634">
    <property type="term" value="C:nucleus"/>
    <property type="evidence" value="ECO:0007669"/>
    <property type="project" value="UniProtKB-SubCell"/>
</dbReference>
<evidence type="ECO:0000256" key="1">
    <source>
        <dbReference type="ARBA" id="ARBA00003767"/>
    </source>
</evidence>
<evidence type="ECO:0000259" key="15">
    <source>
        <dbReference type="PROSITE" id="PS50157"/>
    </source>
</evidence>
<organism evidence="17 18">
    <name type="scientific">Hemibagrus guttatus</name>
    <dbReference type="NCBI Taxonomy" id="175788"/>
    <lineage>
        <taxon>Eukaryota</taxon>
        <taxon>Metazoa</taxon>
        <taxon>Chordata</taxon>
        <taxon>Craniata</taxon>
        <taxon>Vertebrata</taxon>
        <taxon>Euteleostomi</taxon>
        <taxon>Actinopterygii</taxon>
        <taxon>Neopterygii</taxon>
        <taxon>Teleostei</taxon>
        <taxon>Ostariophysi</taxon>
        <taxon>Siluriformes</taxon>
        <taxon>Bagridae</taxon>
        <taxon>Hemibagrus</taxon>
    </lineage>
</organism>
<name>A0AAE0RHN2_9TELE</name>
<comment type="caution">
    <text evidence="17">The sequence shown here is derived from an EMBL/GenBank/DDBJ whole genome shotgun (WGS) entry which is preliminary data.</text>
</comment>
<dbReference type="InterPro" id="IPR036236">
    <property type="entry name" value="Znf_C2H2_sf"/>
</dbReference>
<feature type="domain" description="Reverse transcriptase" evidence="16">
    <location>
        <begin position="1"/>
        <end position="173"/>
    </location>
</feature>
<dbReference type="PANTHER" id="PTHR16515:SF49">
    <property type="entry name" value="GASTRULA ZINC FINGER PROTEIN XLCGF49.1-LIKE-RELATED"/>
    <property type="match status" value="1"/>
</dbReference>
<dbReference type="Pfam" id="PF00096">
    <property type="entry name" value="zf-C2H2"/>
    <property type="match status" value="4"/>
</dbReference>
<proteinExistence type="inferred from homology"/>
<dbReference type="FunFam" id="3.30.160.60:FF:000005">
    <property type="entry name" value="Zinc finger protein 14 homolog"/>
    <property type="match status" value="1"/>
</dbReference>
<evidence type="ECO:0000313" key="18">
    <source>
        <dbReference type="Proteomes" id="UP001274896"/>
    </source>
</evidence>
<feature type="domain" description="C2H2-type" evidence="15">
    <location>
        <begin position="394"/>
        <end position="421"/>
    </location>
</feature>
<evidence type="ECO:0000256" key="12">
    <source>
        <dbReference type="ARBA" id="ARBA00023242"/>
    </source>
</evidence>
<evidence type="ECO:0000259" key="16">
    <source>
        <dbReference type="PROSITE" id="PS50878"/>
    </source>
</evidence>
<reference evidence="17" key="1">
    <citation type="submission" date="2023-06" db="EMBL/GenBank/DDBJ databases">
        <title>Male Hemibagrus guttatus genome.</title>
        <authorList>
            <person name="Bian C."/>
        </authorList>
    </citation>
    <scope>NUCLEOTIDE SEQUENCE</scope>
    <source>
        <strain evidence="17">Male_cb2023</strain>
        <tissue evidence="17">Muscle</tissue>
    </source>
</reference>
<dbReference type="SMART" id="SM00355">
    <property type="entry name" value="ZnF_C2H2"/>
    <property type="match status" value="6"/>
</dbReference>
<comment type="subcellular location">
    <subcellularLocation>
        <location evidence="2">Nucleus</location>
    </subcellularLocation>
</comment>
<dbReference type="GO" id="GO:0004523">
    <property type="term" value="F:RNA-DNA hybrid ribonuclease activity"/>
    <property type="evidence" value="ECO:0007669"/>
    <property type="project" value="UniProtKB-EC"/>
</dbReference>
<dbReference type="InterPro" id="IPR000477">
    <property type="entry name" value="RT_dom"/>
</dbReference>
<dbReference type="FunFam" id="3.30.160.60:FF:001483">
    <property type="entry name" value="Zinc finger protein 1005"/>
    <property type="match status" value="1"/>
</dbReference>
<feature type="domain" description="C2H2-type" evidence="15">
    <location>
        <begin position="478"/>
        <end position="505"/>
    </location>
</feature>
<dbReference type="PROSITE" id="PS50878">
    <property type="entry name" value="RT_POL"/>
    <property type="match status" value="1"/>
</dbReference>
<comment type="similarity">
    <text evidence="3">Belongs to the beta type-B retroviral polymerase family. HERV class-II K(HML-2) pol subfamily.</text>
</comment>
<gene>
    <name evidence="17" type="ORF">QTP70_019152</name>
</gene>
<comment type="function">
    <text evidence="1">May be involved in transcriptional regulation.</text>
</comment>
<evidence type="ECO:0000256" key="3">
    <source>
        <dbReference type="ARBA" id="ARBA00010879"/>
    </source>
</evidence>
<accession>A0AAE0RHN2</accession>
<keyword evidence="10" id="KW-0238">DNA-binding</keyword>
<evidence type="ECO:0000256" key="9">
    <source>
        <dbReference type="ARBA" id="ARBA00023015"/>
    </source>
</evidence>
<evidence type="ECO:0000256" key="7">
    <source>
        <dbReference type="ARBA" id="ARBA00022771"/>
    </source>
</evidence>
<dbReference type="AlphaFoldDB" id="A0AAE0RHN2"/>
<keyword evidence="5" id="KW-0479">Metal-binding</keyword>
<protein>
    <recommendedName>
        <fullName evidence="4">ribonuclease H</fullName>
        <ecNumber evidence="4">3.1.26.4</ecNumber>
    </recommendedName>
</protein>
<dbReference type="SUPFAM" id="SSF56672">
    <property type="entry name" value="DNA/RNA polymerases"/>
    <property type="match status" value="1"/>
</dbReference>
<evidence type="ECO:0000256" key="13">
    <source>
        <dbReference type="PROSITE-ProRule" id="PRU00042"/>
    </source>
</evidence>
<dbReference type="InterPro" id="IPR013087">
    <property type="entry name" value="Znf_C2H2_type"/>
</dbReference>
<dbReference type="Pfam" id="PF13894">
    <property type="entry name" value="zf-C2H2_4"/>
    <property type="match status" value="1"/>
</dbReference>
<keyword evidence="12" id="KW-0539">Nucleus</keyword>
<keyword evidence="9" id="KW-0805">Transcription regulation</keyword>
<feature type="domain" description="C2H2-type" evidence="15">
    <location>
        <begin position="422"/>
        <end position="449"/>
    </location>
</feature>
<evidence type="ECO:0000256" key="11">
    <source>
        <dbReference type="ARBA" id="ARBA00023163"/>
    </source>
</evidence>
<keyword evidence="14" id="KW-0175">Coiled coil</keyword>
<feature type="domain" description="C2H2-type" evidence="15">
    <location>
        <begin position="366"/>
        <end position="393"/>
    </location>
</feature>
<dbReference type="EMBL" id="JAUCMX010000002">
    <property type="protein sequence ID" value="KAK3554034.1"/>
    <property type="molecule type" value="Genomic_DNA"/>
</dbReference>
<dbReference type="InterPro" id="IPR050331">
    <property type="entry name" value="Zinc_finger"/>
</dbReference>
<dbReference type="Gene3D" id="3.30.160.60">
    <property type="entry name" value="Classic Zinc Finger"/>
    <property type="match status" value="7"/>
</dbReference>